<dbReference type="EMBL" id="HBEP01027773">
    <property type="protein sequence ID" value="CAD8500479.1"/>
    <property type="molecule type" value="Transcribed_RNA"/>
</dbReference>
<keyword evidence="1" id="KW-0812">Transmembrane</keyword>
<feature type="signal peptide" evidence="2">
    <location>
        <begin position="1"/>
        <end position="16"/>
    </location>
</feature>
<keyword evidence="2" id="KW-0732">Signal</keyword>
<name>A0A7S0HQI6_9EUKA</name>
<evidence type="ECO:0000256" key="2">
    <source>
        <dbReference type="SAM" id="SignalP"/>
    </source>
</evidence>
<organism evidence="3">
    <name type="scientific">Phaeocystis antarctica</name>
    <dbReference type="NCBI Taxonomy" id="33657"/>
    <lineage>
        <taxon>Eukaryota</taxon>
        <taxon>Haptista</taxon>
        <taxon>Haptophyta</taxon>
        <taxon>Prymnesiophyceae</taxon>
        <taxon>Phaeocystales</taxon>
        <taxon>Phaeocystaceae</taxon>
        <taxon>Phaeocystis</taxon>
    </lineage>
</organism>
<accession>A0A7S0HQI6</accession>
<reference evidence="3" key="1">
    <citation type="submission" date="2021-01" db="EMBL/GenBank/DDBJ databases">
        <authorList>
            <person name="Corre E."/>
            <person name="Pelletier E."/>
            <person name="Niang G."/>
            <person name="Scheremetjew M."/>
            <person name="Finn R."/>
            <person name="Kale V."/>
            <person name="Holt S."/>
            <person name="Cochrane G."/>
            <person name="Meng A."/>
            <person name="Brown T."/>
            <person name="Cohen L."/>
        </authorList>
    </citation>
    <scope>NUCLEOTIDE SEQUENCE</scope>
    <source>
        <strain evidence="3">CCMP1374</strain>
    </source>
</reference>
<feature type="transmembrane region" description="Helical" evidence="1">
    <location>
        <begin position="132"/>
        <end position="155"/>
    </location>
</feature>
<evidence type="ECO:0000313" key="3">
    <source>
        <dbReference type="EMBL" id="CAD8500479.1"/>
    </source>
</evidence>
<feature type="chain" id="PRO_5031259835" evidence="2">
    <location>
        <begin position="17"/>
        <end position="160"/>
    </location>
</feature>
<evidence type="ECO:0000256" key="1">
    <source>
        <dbReference type="SAM" id="Phobius"/>
    </source>
</evidence>
<dbReference type="AlphaFoldDB" id="A0A7S0HQI6"/>
<proteinExistence type="predicted"/>
<sequence>MSSQRMALFCLVSALGFQLNGAPRAASLTNAPVMSMASGARSVASGAAAAALALALSSGNFDMAPPRALAAPPAVVQQVQQGPTTMLADAAGADLTDEQKKFMNERKQMATKYESQTEGTFKSAAQVKDKKGIYTAIVGGLVVVAFVAPMVQFWFYTGGD</sequence>
<keyword evidence="1" id="KW-1133">Transmembrane helix</keyword>
<protein>
    <submittedName>
        <fullName evidence="3">Uncharacterized protein</fullName>
    </submittedName>
</protein>
<gene>
    <name evidence="3" type="ORF">PANT1444_LOCUS15788</name>
</gene>
<keyword evidence="1" id="KW-0472">Membrane</keyword>